<comment type="caution">
    <text evidence="1">The sequence shown here is derived from an EMBL/GenBank/DDBJ whole genome shotgun (WGS) entry which is preliminary data.</text>
</comment>
<proteinExistence type="predicted"/>
<protein>
    <submittedName>
        <fullName evidence="1">Uncharacterized protein</fullName>
    </submittedName>
</protein>
<evidence type="ECO:0000313" key="1">
    <source>
        <dbReference type="EMBL" id="PQJ97519.1"/>
    </source>
</evidence>
<reference evidence="1 2" key="1">
    <citation type="submission" date="2018-01" db="EMBL/GenBank/DDBJ databases">
        <title>The complete genome sequence of Chromatium okenii LaCa, a purple sulfur bacterium with a turbulent life.</title>
        <authorList>
            <person name="Luedin S.M."/>
            <person name="Liechti N."/>
            <person name="Storelli N."/>
            <person name="Danza F."/>
            <person name="Wittwer M."/>
            <person name="Pothier J.F."/>
            <person name="Tonolla M.A."/>
        </authorList>
    </citation>
    <scope>NUCLEOTIDE SEQUENCE [LARGE SCALE GENOMIC DNA]</scope>
    <source>
        <strain evidence="1 2">LaCa</strain>
    </source>
</reference>
<organism evidence="1 2">
    <name type="scientific">Chromatium okenii</name>
    <dbReference type="NCBI Taxonomy" id="61644"/>
    <lineage>
        <taxon>Bacteria</taxon>
        <taxon>Pseudomonadati</taxon>
        <taxon>Pseudomonadota</taxon>
        <taxon>Gammaproteobacteria</taxon>
        <taxon>Chromatiales</taxon>
        <taxon>Chromatiaceae</taxon>
        <taxon>Chromatium</taxon>
    </lineage>
</organism>
<dbReference type="Pfam" id="PF25734">
    <property type="entry name" value="RelB_like_antitoxin"/>
    <property type="match status" value="1"/>
</dbReference>
<dbReference type="OrthoDB" id="573993at2"/>
<dbReference type="Proteomes" id="UP000239936">
    <property type="component" value="Unassembled WGS sequence"/>
</dbReference>
<dbReference type="EMBL" id="PPGH01000010">
    <property type="protein sequence ID" value="PQJ97519.1"/>
    <property type="molecule type" value="Genomic_DNA"/>
</dbReference>
<evidence type="ECO:0000313" key="2">
    <source>
        <dbReference type="Proteomes" id="UP000239936"/>
    </source>
</evidence>
<name>A0A2S7XUV0_9GAMM</name>
<dbReference type="InterPro" id="IPR057930">
    <property type="entry name" value="Antitoxin_put"/>
</dbReference>
<dbReference type="RefSeq" id="WP_105072478.1">
    <property type="nucleotide sequence ID" value="NZ_JAFLKP010000051.1"/>
</dbReference>
<gene>
    <name evidence="1" type="ORF">CXB77_01185</name>
</gene>
<keyword evidence="2" id="KW-1185">Reference proteome</keyword>
<dbReference type="AlphaFoldDB" id="A0A2S7XUV0"/>
<sequence>MFQTASDSELKQLLKEVLTETLNEQRELLYEVFTDVLEDVGLAKAIREGQQTKQVDRGEVFNLFE</sequence>
<accession>A0A2S7XUV0</accession>